<comment type="caution">
    <text evidence="2">The sequence shown here is derived from an EMBL/GenBank/DDBJ whole genome shotgun (WGS) entry which is preliminary data.</text>
</comment>
<feature type="transmembrane region" description="Helical" evidence="1">
    <location>
        <begin position="37"/>
        <end position="54"/>
    </location>
</feature>
<keyword evidence="1" id="KW-0812">Transmembrane</keyword>
<protein>
    <submittedName>
        <fullName evidence="2">DUF2304 domain-containing protein</fullName>
    </submittedName>
</protein>
<dbReference type="Proteomes" id="UP001181046">
    <property type="component" value="Unassembled WGS sequence"/>
</dbReference>
<evidence type="ECO:0000256" key="1">
    <source>
        <dbReference type="SAM" id="Phobius"/>
    </source>
</evidence>
<proteinExistence type="predicted"/>
<sequence length="115" mass="13021">MPIQLQVIAIILAISFFILTVRLIRRGHAETRQMIKWLFLAVGLLVGALFPKMVTKVAHFLGITNLTSLALFALTGFLLVCALISQIELIDSEKKVKKLTQELSLLRKEVYDREK</sequence>
<dbReference type="EMBL" id="JARQAJ010000001">
    <property type="protein sequence ID" value="MDT2758340.1"/>
    <property type="molecule type" value="Genomic_DNA"/>
</dbReference>
<organism evidence="2 3">
    <name type="scientific">Enterococcus xiangfangensis</name>
    <dbReference type="NCBI Taxonomy" id="1296537"/>
    <lineage>
        <taxon>Bacteria</taxon>
        <taxon>Bacillati</taxon>
        <taxon>Bacillota</taxon>
        <taxon>Bacilli</taxon>
        <taxon>Lactobacillales</taxon>
        <taxon>Enterococcaceae</taxon>
        <taxon>Enterococcus</taxon>
    </lineage>
</organism>
<accession>A0ABU3F6Q2</accession>
<evidence type="ECO:0000313" key="2">
    <source>
        <dbReference type="EMBL" id="MDT2758340.1"/>
    </source>
</evidence>
<feature type="transmembrane region" description="Helical" evidence="1">
    <location>
        <begin position="60"/>
        <end position="85"/>
    </location>
</feature>
<keyword evidence="1" id="KW-0472">Membrane</keyword>
<feature type="transmembrane region" description="Helical" evidence="1">
    <location>
        <begin position="6"/>
        <end position="25"/>
    </location>
</feature>
<dbReference type="Pfam" id="PF10066">
    <property type="entry name" value="DUF2304"/>
    <property type="match status" value="1"/>
</dbReference>
<gene>
    <name evidence="2" type="ORF">P7H27_00890</name>
</gene>
<reference evidence="2" key="1">
    <citation type="submission" date="2023-03" db="EMBL/GenBank/DDBJ databases">
        <authorList>
            <person name="Shen W."/>
            <person name="Cai J."/>
        </authorList>
    </citation>
    <scope>NUCLEOTIDE SEQUENCE</scope>
    <source>
        <strain evidence="2">P66-3</strain>
    </source>
</reference>
<keyword evidence="1" id="KW-1133">Transmembrane helix</keyword>
<name>A0ABU3F6Q2_9ENTE</name>
<evidence type="ECO:0000313" key="3">
    <source>
        <dbReference type="Proteomes" id="UP001181046"/>
    </source>
</evidence>
<keyword evidence="3" id="KW-1185">Reference proteome</keyword>
<dbReference type="InterPro" id="IPR019277">
    <property type="entry name" value="DUF2304"/>
</dbReference>